<dbReference type="RefSeq" id="WP_175532955.1">
    <property type="nucleotide sequence ID" value="NZ_FOMT01000005.1"/>
</dbReference>
<evidence type="ECO:0000313" key="2">
    <source>
        <dbReference type="EMBL" id="SFE98590.1"/>
    </source>
</evidence>
<protein>
    <submittedName>
        <fullName evidence="2">Uncharacterized protein</fullName>
    </submittedName>
</protein>
<keyword evidence="3" id="KW-1185">Reference proteome</keyword>
<proteinExistence type="predicted"/>
<keyword evidence="1" id="KW-0472">Membrane</keyword>
<gene>
    <name evidence="2" type="ORF">SAMN05216378_4613</name>
</gene>
<feature type="transmembrane region" description="Helical" evidence="1">
    <location>
        <begin position="20"/>
        <end position="45"/>
    </location>
</feature>
<accession>A0A1I2F258</accession>
<organism evidence="2 3">
    <name type="scientific">Paenibacillus catalpae</name>
    <dbReference type="NCBI Taxonomy" id="1045775"/>
    <lineage>
        <taxon>Bacteria</taxon>
        <taxon>Bacillati</taxon>
        <taxon>Bacillota</taxon>
        <taxon>Bacilli</taxon>
        <taxon>Bacillales</taxon>
        <taxon>Paenibacillaceae</taxon>
        <taxon>Paenibacillus</taxon>
    </lineage>
</organism>
<keyword evidence="1" id="KW-1133">Transmembrane helix</keyword>
<sequence>MMSTAKRKAPAMKTKPKEEINVKALAWIGSIVVVIIAAVTVLLILNS</sequence>
<dbReference type="EMBL" id="FOMT01000005">
    <property type="protein sequence ID" value="SFE98590.1"/>
    <property type="molecule type" value="Genomic_DNA"/>
</dbReference>
<dbReference type="AlphaFoldDB" id="A0A1I2F258"/>
<evidence type="ECO:0000313" key="3">
    <source>
        <dbReference type="Proteomes" id="UP000198855"/>
    </source>
</evidence>
<reference evidence="3" key="1">
    <citation type="submission" date="2016-10" db="EMBL/GenBank/DDBJ databases">
        <authorList>
            <person name="Varghese N."/>
            <person name="Submissions S."/>
        </authorList>
    </citation>
    <scope>NUCLEOTIDE SEQUENCE [LARGE SCALE GENOMIC DNA]</scope>
    <source>
        <strain evidence="3">CGMCC 1.10784</strain>
    </source>
</reference>
<dbReference type="STRING" id="1045775.SAMN05216378_4613"/>
<keyword evidence="1" id="KW-0812">Transmembrane</keyword>
<dbReference type="Proteomes" id="UP000198855">
    <property type="component" value="Unassembled WGS sequence"/>
</dbReference>
<name>A0A1I2F258_9BACL</name>
<evidence type="ECO:0000256" key="1">
    <source>
        <dbReference type="SAM" id="Phobius"/>
    </source>
</evidence>